<accession>A0ABV8X2N8</accession>
<gene>
    <name evidence="4" type="ORF">ACFOZY_02890</name>
</gene>
<reference evidence="5" key="1">
    <citation type="journal article" date="2019" name="Int. J. Syst. Evol. Microbiol.">
        <title>The Global Catalogue of Microorganisms (GCM) 10K type strain sequencing project: providing services to taxonomists for standard genome sequencing and annotation.</title>
        <authorList>
            <consortium name="The Broad Institute Genomics Platform"/>
            <consortium name="The Broad Institute Genome Sequencing Center for Infectious Disease"/>
            <person name="Wu L."/>
            <person name="Ma J."/>
        </authorList>
    </citation>
    <scope>NUCLEOTIDE SEQUENCE [LARGE SCALE GENOMIC DNA]</scope>
    <source>
        <strain evidence="5">CCUG 59778</strain>
    </source>
</reference>
<evidence type="ECO:0000256" key="1">
    <source>
        <dbReference type="SAM" id="Phobius"/>
    </source>
</evidence>
<name>A0ABV8X2N8_9LACT</name>
<evidence type="ECO:0000313" key="5">
    <source>
        <dbReference type="Proteomes" id="UP001595817"/>
    </source>
</evidence>
<dbReference type="Proteomes" id="UP001595817">
    <property type="component" value="Unassembled WGS sequence"/>
</dbReference>
<feature type="domain" description="VWFA" evidence="3">
    <location>
        <begin position="91"/>
        <end position="190"/>
    </location>
</feature>
<dbReference type="SUPFAM" id="SSF53300">
    <property type="entry name" value="vWA-like"/>
    <property type="match status" value="1"/>
</dbReference>
<keyword evidence="1" id="KW-1133">Transmembrane helix</keyword>
<dbReference type="InterPro" id="IPR036465">
    <property type="entry name" value="vWFA_dom_sf"/>
</dbReference>
<evidence type="ECO:0000259" key="2">
    <source>
        <dbReference type="Pfam" id="PF07584"/>
    </source>
</evidence>
<dbReference type="RefSeq" id="WP_378152051.1">
    <property type="nucleotide sequence ID" value="NZ_JBHSEC010000002.1"/>
</dbReference>
<proteinExistence type="predicted"/>
<dbReference type="InterPro" id="IPR024163">
    <property type="entry name" value="Aerotolerance_reg_N"/>
</dbReference>
<feature type="domain" description="Aerotolerance regulator N-terminal" evidence="2">
    <location>
        <begin position="7"/>
        <end position="78"/>
    </location>
</feature>
<keyword evidence="5" id="KW-1185">Reference proteome</keyword>
<keyword evidence="1" id="KW-0472">Membrane</keyword>
<sequence>MGIEQLAYLWTAIFPLTVLIYYFFRKKFTEKPVSSTLFWEEVMKETKVSPYLQHLQRNALFYLQMLALLLFVFALLNPYYKTKAIAGEQIIWIVDTSASMLAGEDQSLFDQHKEEMEQLTLQLSGKPLTLITTGEQPTVVLRNETDENVIRKAIQSLKVTYEHEQMPKTLDFTQTLFSDQTTTIFLFTDQIDRQDLPVQESVNWVVKGGPAEITNVSINRFGAAKTESGISAIVQIVNNSKEESVGTVAIQEVDGESVVSQQDFTITPGETVTYSFKELPDVDALTAVLDVKDDYLEDNTVSILLQQNVSEVFVDASLHELVRKAFEAMDFPVSTVPTEQISSVRDEAIIVTNQTELLTNGQNVLLIGRNDESSSEISGDISVSENGLFSFALPKDVYVSELYPPFEGYETIASVGEHPFIQVSPEGNIAVLSDVQMTDWPLHPSFPLFLWSAREELSTGGNYIGTFSPNEQRPLAIATAENDGWDIYSLAGEHISTISDGGKFKAPETPGLYMIRSDDEEKRFSVALQQSEKELLPGSSFRIGDASGESIEETVNRSIVPILLLVILLVMAAEWEVQRRRGFTN</sequence>
<dbReference type="Gene3D" id="3.40.50.410">
    <property type="entry name" value="von Willebrand factor, type A domain"/>
    <property type="match status" value="1"/>
</dbReference>
<evidence type="ECO:0000259" key="3">
    <source>
        <dbReference type="Pfam" id="PF13519"/>
    </source>
</evidence>
<dbReference type="Pfam" id="PF13519">
    <property type="entry name" value="VWA_2"/>
    <property type="match status" value="1"/>
</dbReference>
<dbReference type="EMBL" id="JBHSEC010000002">
    <property type="protein sequence ID" value="MFC4409379.1"/>
    <property type="molecule type" value="Genomic_DNA"/>
</dbReference>
<dbReference type="Pfam" id="PF07584">
    <property type="entry name" value="BatA"/>
    <property type="match status" value="1"/>
</dbReference>
<dbReference type="PANTHER" id="PTHR37464:SF1">
    <property type="entry name" value="BLL2463 PROTEIN"/>
    <property type="match status" value="1"/>
</dbReference>
<protein>
    <submittedName>
        <fullName evidence="4">BatA and WFA domain-containing protein</fullName>
    </submittedName>
</protein>
<dbReference type="PANTHER" id="PTHR37464">
    <property type="entry name" value="BLL2463 PROTEIN"/>
    <property type="match status" value="1"/>
</dbReference>
<feature type="transmembrane region" description="Helical" evidence="1">
    <location>
        <begin position="59"/>
        <end position="80"/>
    </location>
</feature>
<evidence type="ECO:0000313" key="4">
    <source>
        <dbReference type="EMBL" id="MFC4409379.1"/>
    </source>
</evidence>
<feature type="transmembrane region" description="Helical" evidence="1">
    <location>
        <begin position="6"/>
        <end position="24"/>
    </location>
</feature>
<comment type="caution">
    <text evidence="4">The sequence shown here is derived from an EMBL/GenBank/DDBJ whole genome shotgun (WGS) entry which is preliminary data.</text>
</comment>
<dbReference type="InterPro" id="IPR002035">
    <property type="entry name" value="VWF_A"/>
</dbReference>
<organism evidence="4 5">
    <name type="scientific">Chungangia koreensis</name>
    <dbReference type="NCBI Taxonomy" id="752657"/>
    <lineage>
        <taxon>Bacteria</taxon>
        <taxon>Bacillati</taxon>
        <taxon>Bacillota</taxon>
        <taxon>Bacilli</taxon>
        <taxon>Lactobacillales</taxon>
        <taxon>Chungangia</taxon>
    </lineage>
</organism>
<keyword evidence="1" id="KW-0812">Transmembrane</keyword>